<reference evidence="1" key="1">
    <citation type="submission" date="2013-05" db="EMBL/GenBank/DDBJ databases">
        <authorList>
            <person name="Yim A.K.Y."/>
            <person name="Chan T.F."/>
            <person name="Ji K.M."/>
            <person name="Liu X.Y."/>
            <person name="Zhou J.W."/>
            <person name="Li R.Q."/>
            <person name="Yang K.Y."/>
            <person name="Li J."/>
            <person name="Li M."/>
            <person name="Law P.T.W."/>
            <person name="Wu Y.L."/>
            <person name="Cai Z.L."/>
            <person name="Qin H."/>
            <person name="Bao Y."/>
            <person name="Leung R.K.K."/>
            <person name="Ng P.K.S."/>
            <person name="Zou J."/>
            <person name="Zhong X.J."/>
            <person name="Ran P.X."/>
            <person name="Zhong N.S."/>
            <person name="Liu Z.G."/>
            <person name="Tsui S.K.W."/>
        </authorList>
    </citation>
    <scope>NUCLEOTIDE SEQUENCE</scope>
    <source>
        <strain evidence="1">Derf</strain>
        <tissue evidence="1">Whole organism</tissue>
    </source>
</reference>
<name>A0A922IDA3_DERFA</name>
<proteinExistence type="predicted"/>
<protein>
    <submittedName>
        <fullName evidence="1">Uncharacterized protein</fullName>
    </submittedName>
</protein>
<gene>
    <name evidence="1" type="ORF">DERF_003297</name>
</gene>
<dbReference type="AlphaFoldDB" id="A0A922IDA3"/>
<sequence length="62" mass="7614">MNHYKIKKEFDFKSSNRNFLQNRTKLMINVTMTINRMTPTMIIRVWTDSLSPEIYAIYYYKN</sequence>
<reference evidence="1" key="2">
    <citation type="journal article" date="2022" name="Res Sq">
        <title>Comparative Genomics Reveals Insights into the Divergent Evolution of Astigmatic Mites and Household Pest Adaptations.</title>
        <authorList>
            <person name="Xiong Q."/>
            <person name="Wan A.T.-Y."/>
            <person name="Liu X.-Y."/>
            <person name="Fung C.S.-H."/>
            <person name="Xiao X."/>
            <person name="Malainual N."/>
            <person name="Hou J."/>
            <person name="Wang L."/>
            <person name="Wang M."/>
            <person name="Yang K."/>
            <person name="Cui Y."/>
            <person name="Leung E."/>
            <person name="Nong W."/>
            <person name="Shin S.-K."/>
            <person name="Au S."/>
            <person name="Jeong K.Y."/>
            <person name="Chew F.T."/>
            <person name="Hui J."/>
            <person name="Leung T.F."/>
            <person name="Tungtrongchitr A."/>
            <person name="Zhong N."/>
            <person name="Liu Z."/>
            <person name="Tsui S."/>
        </authorList>
    </citation>
    <scope>NUCLEOTIDE SEQUENCE</scope>
    <source>
        <strain evidence="1">Derf</strain>
        <tissue evidence="1">Whole organism</tissue>
    </source>
</reference>
<dbReference type="Proteomes" id="UP000790347">
    <property type="component" value="Unassembled WGS sequence"/>
</dbReference>
<evidence type="ECO:0000313" key="1">
    <source>
        <dbReference type="EMBL" id="KAH9529411.1"/>
    </source>
</evidence>
<dbReference type="EMBL" id="ASGP02000001">
    <property type="protein sequence ID" value="KAH9529411.1"/>
    <property type="molecule type" value="Genomic_DNA"/>
</dbReference>
<evidence type="ECO:0000313" key="2">
    <source>
        <dbReference type="Proteomes" id="UP000790347"/>
    </source>
</evidence>
<comment type="caution">
    <text evidence="1">The sequence shown here is derived from an EMBL/GenBank/DDBJ whole genome shotgun (WGS) entry which is preliminary data.</text>
</comment>
<keyword evidence="2" id="KW-1185">Reference proteome</keyword>
<organism evidence="1 2">
    <name type="scientific">Dermatophagoides farinae</name>
    <name type="common">American house dust mite</name>
    <dbReference type="NCBI Taxonomy" id="6954"/>
    <lineage>
        <taxon>Eukaryota</taxon>
        <taxon>Metazoa</taxon>
        <taxon>Ecdysozoa</taxon>
        <taxon>Arthropoda</taxon>
        <taxon>Chelicerata</taxon>
        <taxon>Arachnida</taxon>
        <taxon>Acari</taxon>
        <taxon>Acariformes</taxon>
        <taxon>Sarcoptiformes</taxon>
        <taxon>Astigmata</taxon>
        <taxon>Psoroptidia</taxon>
        <taxon>Analgoidea</taxon>
        <taxon>Pyroglyphidae</taxon>
        <taxon>Dermatophagoidinae</taxon>
        <taxon>Dermatophagoides</taxon>
    </lineage>
</organism>
<accession>A0A922IDA3</accession>